<evidence type="ECO:0000256" key="1">
    <source>
        <dbReference type="ARBA" id="ARBA00023002"/>
    </source>
</evidence>
<dbReference type="SUPFAM" id="SSF51679">
    <property type="entry name" value="Bacterial luciferase-like"/>
    <property type="match status" value="1"/>
</dbReference>
<dbReference type="Gene3D" id="3.20.20.30">
    <property type="entry name" value="Luciferase-like domain"/>
    <property type="match status" value="1"/>
</dbReference>
<dbReference type="PANTHER" id="PTHR43244">
    <property type="match status" value="1"/>
</dbReference>
<reference evidence="3 4" key="1">
    <citation type="submission" date="2020-02" db="EMBL/GenBank/DDBJ databases">
        <authorList>
            <person name="Li X.-J."/>
            <person name="Han X.-M."/>
        </authorList>
    </citation>
    <scope>NUCLEOTIDE SEQUENCE [LARGE SCALE GENOMIC DNA]</scope>
    <source>
        <strain evidence="3 4">CCTCC AB 2017055</strain>
    </source>
</reference>
<dbReference type="PANTHER" id="PTHR43244:SF1">
    <property type="entry name" value="5,10-METHYLENETETRAHYDROMETHANOPTERIN REDUCTASE"/>
    <property type="match status" value="1"/>
</dbReference>
<gene>
    <name evidence="3" type="ORF">G1H10_07970</name>
</gene>
<organism evidence="3 4">
    <name type="scientific">Phytoactinopolyspora halotolerans</name>
    <dbReference type="NCBI Taxonomy" id="1981512"/>
    <lineage>
        <taxon>Bacteria</taxon>
        <taxon>Bacillati</taxon>
        <taxon>Actinomycetota</taxon>
        <taxon>Actinomycetes</taxon>
        <taxon>Jiangellales</taxon>
        <taxon>Jiangellaceae</taxon>
        <taxon>Phytoactinopolyspora</taxon>
    </lineage>
</organism>
<comment type="caution">
    <text evidence="3">The sequence shown here is derived from an EMBL/GenBank/DDBJ whole genome shotgun (WGS) entry which is preliminary data.</text>
</comment>
<dbReference type="InterPro" id="IPR011251">
    <property type="entry name" value="Luciferase-like_dom"/>
</dbReference>
<keyword evidence="1" id="KW-0560">Oxidoreductase</keyword>
<evidence type="ECO:0000313" key="4">
    <source>
        <dbReference type="Proteomes" id="UP000475214"/>
    </source>
</evidence>
<dbReference type="GO" id="GO:0016705">
    <property type="term" value="F:oxidoreductase activity, acting on paired donors, with incorporation or reduction of molecular oxygen"/>
    <property type="evidence" value="ECO:0007669"/>
    <property type="project" value="InterPro"/>
</dbReference>
<feature type="domain" description="Luciferase-like" evidence="2">
    <location>
        <begin position="7"/>
        <end position="254"/>
    </location>
</feature>
<dbReference type="InterPro" id="IPR050564">
    <property type="entry name" value="F420-G6PD/mer"/>
</dbReference>
<name>A0A6L9S3T6_9ACTN</name>
<accession>A0A6L9S3T6</accession>
<dbReference type="InterPro" id="IPR036661">
    <property type="entry name" value="Luciferase-like_sf"/>
</dbReference>
<protein>
    <submittedName>
        <fullName evidence="3">LLM class flavin-dependent oxidoreductase</fullName>
    </submittedName>
</protein>
<sequence length="295" mass="32233">MRVGVLLLPTDPWAETVKLAQRLEQLGYAHLWTYDHLSWRRYRDRAWHAAIPWLTGLAAKTSTIRLGTMVAAPTFRHPVTLAKEAMTLDHVSGGRLTLGLGAGRAGFDSDVFGGPAPTRSELAARFAEFVEAIDRLLREPITSHHGAHYTINDARMLPGCVQEPRLPLAVAAAGPRTLATAARYADAWITYGDATHHDITPAGTERIVRAQTEHLTEHCAAAGRDPTTIDRIYLVGNTAEKPLASVAAFTDFVGRYAALGFTDIVFHHPRPGDPIWTEDPGIVEAIATDVLSQLR</sequence>
<dbReference type="RefSeq" id="WP_163735195.1">
    <property type="nucleotide sequence ID" value="NZ_JAAGOA010000004.1"/>
</dbReference>
<evidence type="ECO:0000313" key="3">
    <source>
        <dbReference type="EMBL" id="NEE00105.1"/>
    </source>
</evidence>
<keyword evidence="4" id="KW-1185">Reference proteome</keyword>
<dbReference type="EMBL" id="JAAGOA010000004">
    <property type="protein sequence ID" value="NEE00105.1"/>
    <property type="molecule type" value="Genomic_DNA"/>
</dbReference>
<dbReference type="Pfam" id="PF00296">
    <property type="entry name" value="Bac_luciferase"/>
    <property type="match status" value="1"/>
</dbReference>
<dbReference type="AlphaFoldDB" id="A0A6L9S3T6"/>
<dbReference type="Proteomes" id="UP000475214">
    <property type="component" value="Unassembled WGS sequence"/>
</dbReference>
<proteinExistence type="predicted"/>
<evidence type="ECO:0000259" key="2">
    <source>
        <dbReference type="Pfam" id="PF00296"/>
    </source>
</evidence>